<reference evidence="2" key="1">
    <citation type="submission" date="2025-02" db="EMBL/GenBank/DDBJ databases">
        <authorList>
            <consortium name="NCBI Genome Project"/>
        </authorList>
    </citation>
    <scope>NUCLEOTIDE SEQUENCE</scope>
</reference>
<protein>
    <submittedName>
        <fullName evidence="2">Uncharacterized protein</fullName>
    </submittedName>
</protein>
<evidence type="ECO:0000313" key="2">
    <source>
        <dbReference type="RefSeq" id="XP_059604902.1"/>
    </source>
</evidence>
<dbReference type="AlphaFoldDB" id="A0AAJ8BVX2"/>
<gene>
    <name evidence="2" type="ORF">An16g07820</name>
</gene>
<name>A0AAJ8BVX2_ASPNG</name>
<dbReference type="GeneID" id="84593513"/>
<dbReference type="VEuPathDB" id="FungiDB:An16g07820"/>
<feature type="region of interest" description="Disordered" evidence="1">
    <location>
        <begin position="75"/>
        <end position="110"/>
    </location>
</feature>
<dbReference type="KEGG" id="ang:An16g07820"/>
<evidence type="ECO:0000256" key="1">
    <source>
        <dbReference type="SAM" id="MobiDB-lite"/>
    </source>
</evidence>
<sequence>MLIPTVSPFLPNIRDFRREGVRVCNSQCVRLDQARPGQYFLSFLPSYSDLVQAGGLPCLWRRLMLPPSYSIPHPPQVQTYSAHDRSAMSHTERSNDRAGKGNPDNGRDQGVLSVVPYDMGTSDLHNDGCRSVWGLLDPVKAGVQCMWMESSGELENLIVQDQHRHFFLRLAICSVATGLHGKRLCGTFDLQNTYALGNVQLPELWWIREGWE</sequence>
<dbReference type="RefSeq" id="XP_059604902.1">
    <property type="nucleotide sequence ID" value="XM_059745305.1"/>
</dbReference>
<feature type="compositionally biased region" description="Basic and acidic residues" evidence="1">
    <location>
        <begin position="82"/>
        <end position="99"/>
    </location>
</feature>
<proteinExistence type="predicted"/>
<reference evidence="2" key="2">
    <citation type="submission" date="2025-08" db="UniProtKB">
        <authorList>
            <consortium name="RefSeq"/>
        </authorList>
    </citation>
    <scope>IDENTIFICATION</scope>
</reference>
<accession>A0AAJ8BVX2</accession>
<organism evidence="2">
    <name type="scientific">Aspergillus niger</name>
    <dbReference type="NCBI Taxonomy" id="5061"/>
    <lineage>
        <taxon>Eukaryota</taxon>
        <taxon>Fungi</taxon>
        <taxon>Dikarya</taxon>
        <taxon>Ascomycota</taxon>
        <taxon>Pezizomycotina</taxon>
        <taxon>Eurotiomycetes</taxon>
        <taxon>Eurotiomycetidae</taxon>
        <taxon>Eurotiales</taxon>
        <taxon>Aspergillaceae</taxon>
        <taxon>Aspergillus</taxon>
        <taxon>Aspergillus subgen. Circumdati</taxon>
    </lineage>
</organism>